<dbReference type="GO" id="GO:0000226">
    <property type="term" value="P:microtubule cytoskeleton organization"/>
    <property type="evidence" value="ECO:0007669"/>
    <property type="project" value="TreeGrafter"/>
</dbReference>
<feature type="compositionally biased region" description="Polar residues" evidence="8">
    <location>
        <begin position="659"/>
        <end position="671"/>
    </location>
</feature>
<comment type="similarity">
    <text evidence="1">Belongs to the protein kinase superfamily. CAMK Ser/Thr protein kinase family. NIM1 subfamily.</text>
</comment>
<feature type="compositionally biased region" description="Low complexity" evidence="8">
    <location>
        <begin position="837"/>
        <end position="847"/>
    </location>
</feature>
<evidence type="ECO:0000256" key="6">
    <source>
        <dbReference type="ARBA" id="ARBA00022840"/>
    </source>
</evidence>
<dbReference type="PANTHER" id="PTHR24346:SF82">
    <property type="entry name" value="KP78A-RELATED"/>
    <property type="match status" value="1"/>
</dbReference>
<feature type="compositionally biased region" description="Low complexity" evidence="8">
    <location>
        <begin position="79"/>
        <end position="120"/>
    </location>
</feature>
<dbReference type="GO" id="GO:0005737">
    <property type="term" value="C:cytoplasm"/>
    <property type="evidence" value="ECO:0007669"/>
    <property type="project" value="TreeGrafter"/>
</dbReference>
<protein>
    <recommendedName>
        <fullName evidence="9">Protein kinase domain-containing protein</fullName>
    </recommendedName>
</protein>
<feature type="region of interest" description="Disordered" evidence="8">
    <location>
        <begin position="822"/>
        <end position="849"/>
    </location>
</feature>
<accession>A0A8H7RZ73</accession>
<dbReference type="Pfam" id="PF00069">
    <property type="entry name" value="Pkinase"/>
    <property type="match status" value="1"/>
</dbReference>
<dbReference type="SUPFAM" id="SSF56112">
    <property type="entry name" value="Protein kinase-like (PK-like)"/>
    <property type="match status" value="1"/>
</dbReference>
<dbReference type="AlphaFoldDB" id="A0A8H7RZ73"/>
<dbReference type="InterPro" id="IPR017441">
    <property type="entry name" value="Protein_kinase_ATP_BS"/>
</dbReference>
<dbReference type="InterPro" id="IPR000719">
    <property type="entry name" value="Prot_kinase_dom"/>
</dbReference>
<dbReference type="SMART" id="SM00220">
    <property type="entry name" value="S_TKc"/>
    <property type="match status" value="1"/>
</dbReference>
<dbReference type="InterPro" id="IPR011009">
    <property type="entry name" value="Kinase-like_dom_sf"/>
</dbReference>
<keyword evidence="11" id="KW-1185">Reference proteome</keyword>
<evidence type="ECO:0000256" key="3">
    <source>
        <dbReference type="ARBA" id="ARBA00022679"/>
    </source>
</evidence>
<evidence type="ECO:0000256" key="8">
    <source>
        <dbReference type="SAM" id="MobiDB-lite"/>
    </source>
</evidence>
<feature type="region of interest" description="Disordered" evidence="8">
    <location>
        <begin position="473"/>
        <end position="498"/>
    </location>
</feature>
<feature type="compositionally biased region" description="Pro residues" evidence="8">
    <location>
        <begin position="57"/>
        <end position="66"/>
    </location>
</feature>
<gene>
    <name evidence="10" type="ORF">INT45_011654</name>
</gene>
<dbReference type="GO" id="GO:0004674">
    <property type="term" value="F:protein serine/threonine kinase activity"/>
    <property type="evidence" value="ECO:0007669"/>
    <property type="project" value="UniProtKB-KW"/>
</dbReference>
<evidence type="ECO:0000313" key="11">
    <source>
        <dbReference type="Proteomes" id="UP000646827"/>
    </source>
</evidence>
<evidence type="ECO:0000256" key="5">
    <source>
        <dbReference type="ARBA" id="ARBA00022777"/>
    </source>
</evidence>
<dbReference type="Gene3D" id="1.10.510.10">
    <property type="entry name" value="Transferase(Phosphotransferase) domain 1"/>
    <property type="match status" value="1"/>
</dbReference>
<dbReference type="PROSITE" id="PS00107">
    <property type="entry name" value="PROTEIN_KINASE_ATP"/>
    <property type="match status" value="1"/>
</dbReference>
<feature type="binding site" evidence="7">
    <location>
        <position position="159"/>
    </location>
    <ligand>
        <name>ATP</name>
        <dbReference type="ChEBI" id="CHEBI:30616"/>
    </ligand>
</feature>
<name>A0A8H7RZ73_9FUNG</name>
<evidence type="ECO:0000256" key="1">
    <source>
        <dbReference type="ARBA" id="ARBA00010791"/>
    </source>
</evidence>
<feature type="region of interest" description="Disordered" evidence="8">
    <location>
        <begin position="520"/>
        <end position="604"/>
    </location>
</feature>
<keyword evidence="3" id="KW-0808">Transferase</keyword>
<feature type="region of interest" description="Disordered" evidence="8">
    <location>
        <begin position="1"/>
        <end position="122"/>
    </location>
</feature>
<feature type="compositionally biased region" description="Polar residues" evidence="8">
    <location>
        <begin position="537"/>
        <end position="565"/>
    </location>
</feature>
<feature type="domain" description="Protein kinase" evidence="9">
    <location>
        <begin position="130"/>
        <end position="406"/>
    </location>
</feature>
<feature type="compositionally biased region" description="Polar residues" evidence="8">
    <location>
        <begin position="714"/>
        <end position="724"/>
    </location>
</feature>
<evidence type="ECO:0000259" key="9">
    <source>
        <dbReference type="PROSITE" id="PS50011"/>
    </source>
</evidence>
<comment type="caution">
    <text evidence="10">The sequence shown here is derived from an EMBL/GenBank/DDBJ whole genome shotgun (WGS) entry which is preliminary data.</text>
</comment>
<evidence type="ECO:0000256" key="7">
    <source>
        <dbReference type="PROSITE-ProRule" id="PRU10141"/>
    </source>
</evidence>
<feature type="compositionally biased region" description="Polar residues" evidence="8">
    <location>
        <begin position="67"/>
        <end position="78"/>
    </location>
</feature>
<sequence length="873" mass="96618">MCLPFSKSEQNKKGRVPHSSHPHCDNPSCSHLEQPIPNRPNMKAAFLDETAHSNTPPRHPPPPTPPKDSSNNATSNSHQTNKQQQSSLSQQQQTNNNNQQQQQQHASNTTSSNNRDNSGSAPTLKFIGNYVLQQSLGKGSMGKVKLGVHNVTGEKVAVKIVPRANFQLSVQRIHANSNKTPRQIAKEQAREHNREMRTIREAHIMMLLRHPHIVGLKDMVISGPYFYISMEYVNGGQLLHYIIKRQRLSERRARHFSRQIISALDYMHRNSIAHRDLKIENILIDKAGRNVKLIDFGLSNLFAPEKLLTTYCGSLYFAAPELLRATPYKGPEIDVWSMGVVIYVMVTGAVPFDDKSMPGLHEKIKRGHVTYPQHMSDECRHLLTQIFITDPEKRVILQDVIRHPWLNPDSNTPLVKNFVPLSRKPLELPLDETVLDQMTHGFELGTVDEIREKLELIVQSPVYQEAAYHVAQQQAVKPPSPPPMSSEERWTVPYDDPQSVPDAYHPLISLYYLTKERIAEKQQDSPTSAAPAPHHPNSLSRKASVESTLSMNNGGTHSERSSQASLHEPEQHQASPLGPRRTTANVPQGEPPVLPSSLPNRPDYQLLADASVPGFASQPSAAVGSGDYLSRFQRWLRSSTSQHHLVEENHNTTTTTGGAKTQASSSPLQQQLTDAQFATNPASNTGISNGAPITAASTQCYNQGLPTPPDSTGDDQSIPNTVTTVDPPHIKRSLFRKISYAFLRKPVLSESAVAQAAEAARDRPLPPLPPNITANITANTPITTPINNMTAGGPQQHQLSQSEDIAKPMPTVKSSVKYNKDQAAMETSYRKSGHQRSASSASAQQAATKTLSMKINAWLNRSSSTRGPKTQHF</sequence>
<feature type="region of interest" description="Disordered" evidence="8">
    <location>
        <begin position="705"/>
        <end position="725"/>
    </location>
</feature>
<keyword evidence="6 7" id="KW-0067">ATP-binding</keyword>
<keyword evidence="2" id="KW-0723">Serine/threonine-protein kinase</keyword>
<keyword evidence="5" id="KW-0418">Kinase</keyword>
<organism evidence="10 11">
    <name type="scientific">Circinella minor</name>
    <dbReference type="NCBI Taxonomy" id="1195481"/>
    <lineage>
        <taxon>Eukaryota</taxon>
        <taxon>Fungi</taxon>
        <taxon>Fungi incertae sedis</taxon>
        <taxon>Mucoromycota</taxon>
        <taxon>Mucoromycotina</taxon>
        <taxon>Mucoromycetes</taxon>
        <taxon>Mucorales</taxon>
        <taxon>Lichtheimiaceae</taxon>
        <taxon>Circinella</taxon>
    </lineage>
</organism>
<evidence type="ECO:0000313" key="10">
    <source>
        <dbReference type="EMBL" id="KAG2218473.1"/>
    </source>
</evidence>
<evidence type="ECO:0000256" key="4">
    <source>
        <dbReference type="ARBA" id="ARBA00022741"/>
    </source>
</evidence>
<reference evidence="10 11" key="1">
    <citation type="submission" date="2020-12" db="EMBL/GenBank/DDBJ databases">
        <title>Metabolic potential, ecology and presence of endohyphal bacteria is reflected in genomic diversity of Mucoromycotina.</title>
        <authorList>
            <person name="Muszewska A."/>
            <person name="Okrasinska A."/>
            <person name="Steczkiewicz K."/>
            <person name="Drgas O."/>
            <person name="Orlowska M."/>
            <person name="Perlinska-Lenart U."/>
            <person name="Aleksandrzak-Piekarczyk T."/>
            <person name="Szatraj K."/>
            <person name="Zielenkiewicz U."/>
            <person name="Pilsyk S."/>
            <person name="Malc E."/>
            <person name="Mieczkowski P."/>
            <person name="Kruszewska J.S."/>
            <person name="Biernat P."/>
            <person name="Pawlowska J."/>
        </authorList>
    </citation>
    <scope>NUCLEOTIDE SEQUENCE [LARGE SCALE GENOMIC DNA]</scope>
    <source>
        <strain evidence="10 11">CBS 142.35</strain>
    </source>
</reference>
<dbReference type="FunFam" id="1.10.510.10:FF:000571">
    <property type="entry name" value="Maternal embryonic leucine zipper kinase"/>
    <property type="match status" value="1"/>
</dbReference>
<dbReference type="GO" id="GO:0035556">
    <property type="term" value="P:intracellular signal transduction"/>
    <property type="evidence" value="ECO:0007669"/>
    <property type="project" value="TreeGrafter"/>
</dbReference>
<dbReference type="PANTHER" id="PTHR24346">
    <property type="entry name" value="MAP/MICROTUBULE AFFINITY-REGULATING KINASE"/>
    <property type="match status" value="1"/>
</dbReference>
<dbReference type="PROSITE" id="PS00108">
    <property type="entry name" value="PROTEIN_KINASE_ST"/>
    <property type="match status" value="1"/>
</dbReference>
<dbReference type="OrthoDB" id="193931at2759"/>
<dbReference type="PROSITE" id="PS50011">
    <property type="entry name" value="PROTEIN_KINASE_DOM"/>
    <property type="match status" value="1"/>
</dbReference>
<dbReference type="InterPro" id="IPR008271">
    <property type="entry name" value="Ser/Thr_kinase_AS"/>
</dbReference>
<dbReference type="Proteomes" id="UP000646827">
    <property type="component" value="Unassembled WGS sequence"/>
</dbReference>
<evidence type="ECO:0000256" key="2">
    <source>
        <dbReference type="ARBA" id="ARBA00022527"/>
    </source>
</evidence>
<dbReference type="EMBL" id="JAEPRB010000227">
    <property type="protein sequence ID" value="KAG2218473.1"/>
    <property type="molecule type" value="Genomic_DNA"/>
</dbReference>
<keyword evidence="4 7" id="KW-0547">Nucleotide-binding</keyword>
<dbReference type="GO" id="GO:0005524">
    <property type="term" value="F:ATP binding"/>
    <property type="evidence" value="ECO:0007669"/>
    <property type="project" value="UniProtKB-UniRule"/>
</dbReference>
<feature type="region of interest" description="Disordered" evidence="8">
    <location>
        <begin position="641"/>
        <end position="671"/>
    </location>
</feature>
<proteinExistence type="inferred from homology"/>